<evidence type="ECO:0000259" key="1">
    <source>
        <dbReference type="Pfam" id="PF20478"/>
    </source>
</evidence>
<accession>A0A3M6U2D3</accession>
<proteinExistence type="predicted"/>
<evidence type="ECO:0000313" key="3">
    <source>
        <dbReference type="Proteomes" id="UP000275408"/>
    </source>
</evidence>
<dbReference type="EMBL" id="RCHS01002370">
    <property type="protein sequence ID" value="RMX47812.1"/>
    <property type="molecule type" value="Genomic_DNA"/>
</dbReference>
<protein>
    <recommendedName>
        <fullName evidence="1">P2X purinoreceptor 7 intracellular domain-containing protein</fullName>
    </recommendedName>
</protein>
<sequence>MKREEEGIFCQEVDAVRDKFFEDVREERLQAEPRCIKQHPGFEAVCLNVWVLQTAWLQYKQQYGSSAYEGPEHKKNRHIAYRQVVRWCWGTLGQNIRIPLPSCAVNCTCAHFPEPNQLEEDTVFTGFTYADE</sequence>
<dbReference type="PANTHER" id="PTHR36981:SF1">
    <property type="entry name" value="P2X PURINORECEPTOR 7 INTRACELLULAR DOMAIN-CONTAINING PROTEIN"/>
    <property type="match status" value="1"/>
</dbReference>
<dbReference type="Pfam" id="PF20478">
    <property type="entry name" value="P2RX7_C"/>
    <property type="match status" value="1"/>
</dbReference>
<organism evidence="2 3">
    <name type="scientific">Pocillopora damicornis</name>
    <name type="common">Cauliflower coral</name>
    <name type="synonym">Millepora damicornis</name>
    <dbReference type="NCBI Taxonomy" id="46731"/>
    <lineage>
        <taxon>Eukaryota</taxon>
        <taxon>Metazoa</taxon>
        <taxon>Cnidaria</taxon>
        <taxon>Anthozoa</taxon>
        <taxon>Hexacorallia</taxon>
        <taxon>Scleractinia</taxon>
        <taxon>Astrocoeniina</taxon>
        <taxon>Pocilloporidae</taxon>
        <taxon>Pocillopora</taxon>
    </lineage>
</organism>
<reference evidence="2 3" key="1">
    <citation type="journal article" date="2018" name="Sci. Rep.">
        <title>Comparative analysis of the Pocillopora damicornis genome highlights role of immune system in coral evolution.</title>
        <authorList>
            <person name="Cunning R."/>
            <person name="Bay R.A."/>
            <person name="Gillette P."/>
            <person name="Baker A.C."/>
            <person name="Traylor-Knowles N."/>
        </authorList>
    </citation>
    <scope>NUCLEOTIDE SEQUENCE [LARGE SCALE GENOMIC DNA]</scope>
    <source>
        <strain evidence="2">RSMAS</strain>
        <tissue evidence="2">Whole animal</tissue>
    </source>
</reference>
<dbReference type="PANTHER" id="PTHR36981">
    <property type="entry name" value="ZGC:195170"/>
    <property type="match status" value="1"/>
</dbReference>
<dbReference type="Proteomes" id="UP000275408">
    <property type="component" value="Unassembled WGS sequence"/>
</dbReference>
<feature type="domain" description="P2X purinoreceptor 7 intracellular" evidence="1">
    <location>
        <begin position="31"/>
        <end position="116"/>
    </location>
</feature>
<dbReference type="InterPro" id="IPR046815">
    <property type="entry name" value="P2RX7_C"/>
</dbReference>
<keyword evidence="3" id="KW-1185">Reference proteome</keyword>
<dbReference type="AlphaFoldDB" id="A0A3M6U2D3"/>
<comment type="caution">
    <text evidence="2">The sequence shown here is derived from an EMBL/GenBank/DDBJ whole genome shotgun (WGS) entry which is preliminary data.</text>
</comment>
<name>A0A3M6U2D3_POCDA</name>
<gene>
    <name evidence="2" type="ORF">pdam_00008527</name>
</gene>
<evidence type="ECO:0000313" key="2">
    <source>
        <dbReference type="EMBL" id="RMX47812.1"/>
    </source>
</evidence>